<dbReference type="Proteomes" id="UP001165960">
    <property type="component" value="Unassembled WGS sequence"/>
</dbReference>
<evidence type="ECO:0000313" key="2">
    <source>
        <dbReference type="Proteomes" id="UP001165960"/>
    </source>
</evidence>
<evidence type="ECO:0000313" key="1">
    <source>
        <dbReference type="EMBL" id="KAJ9074560.1"/>
    </source>
</evidence>
<dbReference type="EMBL" id="QTSX02002853">
    <property type="protein sequence ID" value="KAJ9074560.1"/>
    <property type="molecule type" value="Genomic_DNA"/>
</dbReference>
<proteinExistence type="predicted"/>
<organism evidence="1 2">
    <name type="scientific">Entomophthora muscae</name>
    <dbReference type="NCBI Taxonomy" id="34485"/>
    <lineage>
        <taxon>Eukaryota</taxon>
        <taxon>Fungi</taxon>
        <taxon>Fungi incertae sedis</taxon>
        <taxon>Zoopagomycota</taxon>
        <taxon>Entomophthoromycotina</taxon>
        <taxon>Entomophthoromycetes</taxon>
        <taxon>Entomophthorales</taxon>
        <taxon>Entomophthoraceae</taxon>
        <taxon>Entomophthora</taxon>
    </lineage>
</organism>
<name>A0ACC2TIK8_9FUNG</name>
<keyword evidence="2" id="KW-1185">Reference proteome</keyword>
<comment type="caution">
    <text evidence="1">The sequence shown here is derived from an EMBL/GenBank/DDBJ whole genome shotgun (WGS) entry which is preliminary data.</text>
</comment>
<accession>A0ACC2TIK8</accession>
<gene>
    <name evidence="1" type="ORF">DSO57_1005012</name>
</gene>
<protein>
    <submittedName>
        <fullName evidence="1">Uncharacterized protein</fullName>
    </submittedName>
</protein>
<reference evidence="1" key="1">
    <citation type="submission" date="2022-04" db="EMBL/GenBank/DDBJ databases">
        <title>Genome of the entomopathogenic fungus Entomophthora muscae.</title>
        <authorList>
            <person name="Elya C."/>
            <person name="Lovett B.R."/>
            <person name="Lee E."/>
            <person name="Macias A.M."/>
            <person name="Hajek A.E."/>
            <person name="De Bivort B.L."/>
            <person name="Kasson M.T."/>
            <person name="De Fine Licht H.H."/>
            <person name="Stajich J.E."/>
        </authorList>
    </citation>
    <scope>NUCLEOTIDE SEQUENCE</scope>
    <source>
        <strain evidence="1">Berkeley</strain>
    </source>
</reference>
<sequence>MPYDIDLFQYNPEVSKVVLTGIGGLGLVGLVSNLVVLKVLFRVYQNKKSFGLNLTICVALVDVAASISALGLVLFRYILDYPEVLESEWYCRTFGFSFMLSMNFSGLLVSMTGLERYLLINWRSEIRPLYYWAVVAAVALLSAFIQSRNVYWNTYILDPTFSYCIPKGDSQSVLEHVLTDVILNVPLFILSFCYISIFLVVRRIKATTNRLSDNHISFRALLVFFIYLVCYLPKVYSTIHKLTFHSYAPLMTYILLAYGFSLTLIINPFLVLFLNSQVRQEFLSLIFPTPKR</sequence>